<dbReference type="GO" id="GO:0070043">
    <property type="term" value="F:rRNA (guanine-N7-)-methyltransferase activity"/>
    <property type="evidence" value="ECO:0007669"/>
    <property type="project" value="UniProtKB-UniRule"/>
</dbReference>
<name>A0A0A7KLZ5_9DEIO</name>
<dbReference type="PANTHER" id="PTHR31760">
    <property type="entry name" value="S-ADENOSYL-L-METHIONINE-DEPENDENT METHYLTRANSFERASES SUPERFAMILY PROTEIN"/>
    <property type="match status" value="1"/>
</dbReference>
<evidence type="ECO:0000313" key="9">
    <source>
        <dbReference type="Proteomes" id="UP000030634"/>
    </source>
</evidence>
<dbReference type="FunFam" id="3.40.50.150:FF:000041">
    <property type="entry name" value="Ribosomal RNA small subunit methyltransferase G"/>
    <property type="match status" value="1"/>
</dbReference>
<proteinExistence type="inferred from homology"/>
<keyword evidence="1 6" id="KW-0963">Cytoplasm</keyword>
<evidence type="ECO:0000256" key="2">
    <source>
        <dbReference type="ARBA" id="ARBA00022552"/>
    </source>
</evidence>
<feature type="binding site" evidence="6">
    <location>
        <position position="84"/>
    </location>
    <ligand>
        <name>S-adenosyl-L-methionine</name>
        <dbReference type="ChEBI" id="CHEBI:59789"/>
    </ligand>
</feature>
<dbReference type="SUPFAM" id="SSF53335">
    <property type="entry name" value="S-adenosyl-L-methionine-dependent methyltransferases"/>
    <property type="match status" value="1"/>
</dbReference>
<dbReference type="HAMAP" id="MF_00074">
    <property type="entry name" value="16SrRNA_methyltr_G"/>
    <property type="match status" value="1"/>
</dbReference>
<feature type="binding site" evidence="6">
    <location>
        <position position="149"/>
    </location>
    <ligand>
        <name>S-adenosyl-L-methionine</name>
        <dbReference type="ChEBI" id="CHEBI:59789"/>
    </ligand>
</feature>
<dbReference type="GO" id="GO:0005829">
    <property type="term" value="C:cytosol"/>
    <property type="evidence" value="ECO:0007669"/>
    <property type="project" value="TreeGrafter"/>
</dbReference>
<keyword evidence="4 6" id="KW-0808">Transferase</keyword>
<keyword evidence="5 6" id="KW-0949">S-adenosyl-L-methionine</keyword>
<dbReference type="RefSeq" id="WP_039686156.1">
    <property type="nucleotide sequence ID" value="NZ_CP010028.1"/>
</dbReference>
<evidence type="ECO:0000256" key="7">
    <source>
        <dbReference type="SAM" id="MobiDB-lite"/>
    </source>
</evidence>
<dbReference type="EC" id="2.1.1.-" evidence="6"/>
<dbReference type="KEGG" id="dsw:QR90_16460"/>
<comment type="subcellular location">
    <subcellularLocation>
        <location evidence="6">Cytoplasm</location>
    </subcellularLocation>
</comment>
<evidence type="ECO:0000256" key="6">
    <source>
        <dbReference type="HAMAP-Rule" id="MF_00074"/>
    </source>
</evidence>
<keyword evidence="2 6" id="KW-0698">rRNA processing</keyword>
<feature type="region of interest" description="Disordered" evidence="7">
    <location>
        <begin position="227"/>
        <end position="249"/>
    </location>
</feature>
<dbReference type="AlphaFoldDB" id="A0A0A7KLZ5"/>
<comment type="similarity">
    <text evidence="6">Belongs to the methyltransferase superfamily. RNA methyltransferase RsmG family.</text>
</comment>
<evidence type="ECO:0000256" key="5">
    <source>
        <dbReference type="ARBA" id="ARBA00022691"/>
    </source>
</evidence>
<dbReference type="PANTHER" id="PTHR31760:SF0">
    <property type="entry name" value="S-ADENOSYL-L-METHIONINE-DEPENDENT METHYLTRANSFERASES SUPERFAMILY PROTEIN"/>
    <property type="match status" value="1"/>
</dbReference>
<reference evidence="9" key="1">
    <citation type="submission" date="2014-11" db="EMBL/GenBank/DDBJ databases">
        <title>Hymenobacter sp. DG25B genome submission.</title>
        <authorList>
            <person name="Jung H.-Y."/>
            <person name="Kim M.K."/>
            <person name="Srinivasan S."/>
            <person name="Lim S."/>
        </authorList>
    </citation>
    <scope>NUCLEOTIDE SEQUENCE [LARGE SCALE GENOMIC DNA]</scope>
    <source>
        <strain evidence="9">DY59</strain>
    </source>
</reference>
<evidence type="ECO:0000256" key="3">
    <source>
        <dbReference type="ARBA" id="ARBA00022603"/>
    </source>
</evidence>
<feature type="binding site" evidence="6">
    <location>
        <position position="79"/>
    </location>
    <ligand>
        <name>S-adenosyl-L-methionine</name>
        <dbReference type="ChEBI" id="CHEBI:59789"/>
    </ligand>
</feature>
<gene>
    <name evidence="6" type="primary">rsmG</name>
    <name evidence="8" type="ORF">QR90_16460</name>
</gene>
<comment type="function">
    <text evidence="6">Specifically methylates the N7 position of a guanine in 16S rRNA.</text>
</comment>
<dbReference type="InterPro" id="IPR029063">
    <property type="entry name" value="SAM-dependent_MTases_sf"/>
</dbReference>
<accession>A0A0A7KLZ5</accession>
<dbReference type="InterPro" id="IPR003682">
    <property type="entry name" value="rRNA_ssu_MeTfrase_G"/>
</dbReference>
<dbReference type="CDD" id="cd02440">
    <property type="entry name" value="AdoMet_MTases"/>
    <property type="match status" value="1"/>
</dbReference>
<evidence type="ECO:0000256" key="4">
    <source>
        <dbReference type="ARBA" id="ARBA00022679"/>
    </source>
</evidence>
<dbReference type="HOGENOM" id="CLU_065341_0_1_0"/>
<dbReference type="EMBL" id="CP010028">
    <property type="protein sequence ID" value="AIZ46299.1"/>
    <property type="molecule type" value="Genomic_DNA"/>
</dbReference>
<sequence>MNSDGLELLRHGAGLLGLEIGEQLPQFARLFALLQEGNARLNLTALKTQEDIVLKHFVDSLTCLRGGYLEGPLTVLDLGTGAGFPTFPLSLVRPELHFTSVDSIRKKVDFVRDTAVQLGLEQVIPLVGRAEKLGRSADHREHYDRVVVRAVASLPVLAELALPLLREGGLLVAQKGAISADELNAGRRAAGEVGGKVQVVDPFELPVLGDARTLLVIEKLGRTPSKYPRREGVPTAQPLFWTPPQKQAR</sequence>
<protein>
    <recommendedName>
        <fullName evidence="6">Ribosomal RNA small subunit methyltransferase G</fullName>
        <ecNumber evidence="6">2.1.1.-</ecNumber>
    </recommendedName>
    <alternativeName>
        <fullName evidence="6">16S rRNA 7-methylguanosine methyltransferase</fullName>
        <shortName evidence="6">16S rRNA m7G methyltransferase</shortName>
    </alternativeName>
</protein>
<evidence type="ECO:0000313" key="8">
    <source>
        <dbReference type="EMBL" id="AIZ46299.1"/>
    </source>
</evidence>
<evidence type="ECO:0000256" key="1">
    <source>
        <dbReference type="ARBA" id="ARBA00022490"/>
    </source>
</evidence>
<dbReference type="NCBIfam" id="TIGR00138">
    <property type="entry name" value="rsmG_gidB"/>
    <property type="match status" value="1"/>
</dbReference>
<dbReference type="Pfam" id="PF02527">
    <property type="entry name" value="GidB"/>
    <property type="match status" value="1"/>
</dbReference>
<dbReference type="Proteomes" id="UP000030634">
    <property type="component" value="Chromosome"/>
</dbReference>
<dbReference type="Gene3D" id="3.40.50.150">
    <property type="entry name" value="Vaccinia Virus protein VP39"/>
    <property type="match status" value="1"/>
</dbReference>
<keyword evidence="3 6" id="KW-0489">Methyltransferase</keyword>
<organism evidence="8 9">
    <name type="scientific">Deinococcus radiopugnans</name>
    <dbReference type="NCBI Taxonomy" id="57497"/>
    <lineage>
        <taxon>Bacteria</taxon>
        <taxon>Thermotogati</taxon>
        <taxon>Deinococcota</taxon>
        <taxon>Deinococci</taxon>
        <taxon>Deinococcales</taxon>
        <taxon>Deinococcaceae</taxon>
        <taxon>Deinococcus</taxon>
    </lineage>
</organism>
<dbReference type="STRING" id="1182571.QR90_16460"/>
<comment type="caution">
    <text evidence="6">Lacks conserved residue(s) required for the propagation of feature annotation.</text>
</comment>
<feature type="binding site" evidence="6">
    <location>
        <begin position="130"/>
        <end position="131"/>
    </location>
    <ligand>
        <name>S-adenosyl-L-methionine</name>
        <dbReference type="ChEBI" id="CHEBI:59789"/>
    </ligand>
</feature>